<proteinExistence type="predicted"/>
<dbReference type="CDD" id="cd10450">
    <property type="entry name" value="GIY-YIG_AtGrxS16_like"/>
    <property type="match status" value="1"/>
</dbReference>
<dbReference type="KEGG" id="oxy:HCG48_15775"/>
<dbReference type="AlphaFoldDB" id="A0A6H1TZ54"/>
<name>A0A6H1TZ54_9CYAN</name>
<keyword evidence="2" id="KW-1185">Reference proteome</keyword>
<dbReference type="Proteomes" id="UP000500857">
    <property type="component" value="Chromosome"/>
</dbReference>
<sequence length="181" mass="20889">MTTQTNIPTLASLDYLPYLNEGGLFDEDFTKKVGVYAIFDEAKTLQFIGYSRDISLSLKQHFVRQCDRCYWFKVETIDRPSRSILEQIRDAWIAENGSVPPGNGEDEAKWTQAIDVKTMMTEEERESYEKLSGDELSQIKCLKKIARRVEAELLEKLQARGLSEKLRFNPKQKETGLLDLK</sequence>
<evidence type="ECO:0000313" key="2">
    <source>
        <dbReference type="Proteomes" id="UP000500857"/>
    </source>
</evidence>
<reference evidence="1 2" key="1">
    <citation type="submission" date="2020-04" db="EMBL/GenBank/DDBJ databases">
        <authorList>
            <person name="Basu S."/>
            <person name="Maruthanayagam V."/>
            <person name="Chakraborty S."/>
            <person name="Pramanik A."/>
            <person name="Mukherjee J."/>
            <person name="Brink B."/>
        </authorList>
    </citation>
    <scope>NUCLEOTIDE SEQUENCE [LARGE SCALE GENOMIC DNA]</scope>
    <source>
        <strain evidence="1 2">AP17</strain>
    </source>
</reference>
<evidence type="ECO:0000313" key="1">
    <source>
        <dbReference type="EMBL" id="QIZ71861.1"/>
    </source>
</evidence>
<protein>
    <submittedName>
        <fullName evidence="1">GIY-YIG nuclease family protein</fullName>
    </submittedName>
</protein>
<gene>
    <name evidence="1" type="ORF">HCG48_15775</name>
</gene>
<organism evidence="1 2">
    <name type="scientific">Oxynema aestuarii AP17</name>
    <dbReference type="NCBI Taxonomy" id="2064643"/>
    <lineage>
        <taxon>Bacteria</taxon>
        <taxon>Bacillati</taxon>
        <taxon>Cyanobacteriota</taxon>
        <taxon>Cyanophyceae</taxon>
        <taxon>Oscillatoriophycideae</taxon>
        <taxon>Oscillatoriales</taxon>
        <taxon>Oscillatoriaceae</taxon>
        <taxon>Oxynema</taxon>
        <taxon>Oxynema aestuarii</taxon>
    </lineage>
</organism>
<dbReference type="RefSeq" id="WP_168570013.1">
    <property type="nucleotide sequence ID" value="NZ_CP051167.1"/>
</dbReference>
<dbReference type="InterPro" id="IPR049578">
    <property type="entry name" value="CAXIP1-like_GIY-YIG_dom"/>
</dbReference>
<accession>A0A6H1TZ54</accession>
<dbReference type="EMBL" id="CP051167">
    <property type="protein sequence ID" value="QIZ71861.1"/>
    <property type="molecule type" value="Genomic_DNA"/>
</dbReference>